<keyword evidence="2" id="KW-1185">Reference proteome</keyword>
<gene>
    <name evidence="1" type="ORF">MCOR_5014</name>
</gene>
<evidence type="ECO:0000313" key="1">
    <source>
        <dbReference type="EMBL" id="CAC5363684.1"/>
    </source>
</evidence>
<protein>
    <submittedName>
        <fullName evidence="1">Uncharacterized protein</fullName>
    </submittedName>
</protein>
<evidence type="ECO:0000313" key="2">
    <source>
        <dbReference type="Proteomes" id="UP000507470"/>
    </source>
</evidence>
<dbReference type="AlphaFoldDB" id="A0A6J8ABU4"/>
<dbReference type="EMBL" id="CACVKT020000905">
    <property type="protein sequence ID" value="CAC5363684.1"/>
    <property type="molecule type" value="Genomic_DNA"/>
</dbReference>
<dbReference type="OrthoDB" id="10014409at2759"/>
<name>A0A6J8ABU4_MYTCO</name>
<reference evidence="1 2" key="1">
    <citation type="submission" date="2020-06" db="EMBL/GenBank/DDBJ databases">
        <authorList>
            <person name="Li R."/>
            <person name="Bekaert M."/>
        </authorList>
    </citation>
    <scope>NUCLEOTIDE SEQUENCE [LARGE SCALE GENOMIC DNA]</scope>
    <source>
        <strain evidence="2">wild</strain>
    </source>
</reference>
<accession>A0A6J8ABU4</accession>
<proteinExistence type="predicted"/>
<sequence>MAAGFHGNNGLDPSTCIHIMKTYVLPTLLYGLEIRIPTKLNIDKLEMFFKKLLKQILSLLQNVPDVVPYFISGMIPIEGQIQIKILSYFYSICLLSEESTEKQIARRQFAVKDQNSHSWFIEVKKIKYDLPEIYLLLDTPYTKNQWKNLMYNNINKYWKNYYTDISKIYRNISYLNVEEYHPGKQHPLIYIQTSSSRDINRLPIKLKLVSGTYILQENISKFNQNNVIATCLQEVEDLPHFLLKCTLLESIRKASLEDIKKEYKI</sequence>
<organism evidence="1 2">
    <name type="scientific">Mytilus coruscus</name>
    <name type="common">Sea mussel</name>
    <dbReference type="NCBI Taxonomy" id="42192"/>
    <lineage>
        <taxon>Eukaryota</taxon>
        <taxon>Metazoa</taxon>
        <taxon>Spiralia</taxon>
        <taxon>Lophotrochozoa</taxon>
        <taxon>Mollusca</taxon>
        <taxon>Bivalvia</taxon>
        <taxon>Autobranchia</taxon>
        <taxon>Pteriomorphia</taxon>
        <taxon>Mytilida</taxon>
        <taxon>Mytiloidea</taxon>
        <taxon>Mytilidae</taxon>
        <taxon>Mytilinae</taxon>
        <taxon>Mytilus</taxon>
    </lineage>
</organism>
<dbReference type="Proteomes" id="UP000507470">
    <property type="component" value="Unassembled WGS sequence"/>
</dbReference>